<proteinExistence type="predicted"/>
<evidence type="ECO:0000256" key="3">
    <source>
        <dbReference type="ARBA" id="ARBA00022691"/>
    </source>
</evidence>
<name>A0A2S0NBJ2_9HYPH</name>
<dbReference type="SUPFAM" id="SSF53335">
    <property type="entry name" value="S-adenosyl-L-methionine-dependent methyltransferases"/>
    <property type="match status" value="1"/>
</dbReference>
<dbReference type="InterPro" id="IPR041698">
    <property type="entry name" value="Methyltransf_25"/>
</dbReference>
<evidence type="ECO:0000256" key="1">
    <source>
        <dbReference type="ARBA" id="ARBA00022603"/>
    </source>
</evidence>
<dbReference type="AlphaFoldDB" id="A0A2S0NBJ2"/>
<keyword evidence="1 5" id="KW-0489">Methyltransferase</keyword>
<reference evidence="5 6" key="1">
    <citation type="submission" date="2018-03" db="EMBL/GenBank/DDBJ databases">
        <title>Genome sequencing of Phreatobacter sp.</title>
        <authorList>
            <person name="Kim S.-J."/>
            <person name="Heo J."/>
            <person name="Kwon S.-W."/>
        </authorList>
    </citation>
    <scope>NUCLEOTIDE SEQUENCE [LARGE SCALE GENOMIC DNA]</scope>
    <source>
        <strain evidence="5 6">S-12</strain>
    </source>
</reference>
<protein>
    <submittedName>
        <fullName evidence="5">SAM-dependent methyltransferase</fullName>
    </submittedName>
</protein>
<dbReference type="EMBL" id="CP027668">
    <property type="protein sequence ID" value="AVO45387.1"/>
    <property type="molecule type" value="Genomic_DNA"/>
</dbReference>
<evidence type="ECO:0000313" key="5">
    <source>
        <dbReference type="EMBL" id="AVO45387.1"/>
    </source>
</evidence>
<dbReference type="InterPro" id="IPR029063">
    <property type="entry name" value="SAM-dependent_MTases_sf"/>
</dbReference>
<accession>A0A2S0NBJ2</accession>
<organism evidence="5 6">
    <name type="scientific">Phreatobacter cathodiphilus</name>
    <dbReference type="NCBI Taxonomy" id="1868589"/>
    <lineage>
        <taxon>Bacteria</taxon>
        <taxon>Pseudomonadati</taxon>
        <taxon>Pseudomonadota</taxon>
        <taxon>Alphaproteobacteria</taxon>
        <taxon>Hyphomicrobiales</taxon>
        <taxon>Phreatobacteraceae</taxon>
        <taxon>Phreatobacter</taxon>
    </lineage>
</organism>
<dbReference type="Pfam" id="PF13649">
    <property type="entry name" value="Methyltransf_25"/>
    <property type="match status" value="1"/>
</dbReference>
<dbReference type="KEGG" id="phr:C6569_10115"/>
<sequence length="210" mass="22853">MDAIYRWQVGIYDATRKFYLLGRDRLIDELAPPAGGTVLEVGCGTGRNLVVAARRYPQARFYGFDVSPVMLAEARRAVARAGLADRIRLARADAAGFDPLTCFARDGFDRVFCSYTLSMIPPWQEALGRAMAAVLPGGSLHVVDFGGQGQLPALFRLGLRAWLAQFHVTPRDGVAETLAALAATEGCALRLERPYRDYAVHAVATRPALA</sequence>
<evidence type="ECO:0000256" key="2">
    <source>
        <dbReference type="ARBA" id="ARBA00022679"/>
    </source>
</evidence>
<dbReference type="GO" id="GO:0008168">
    <property type="term" value="F:methyltransferase activity"/>
    <property type="evidence" value="ECO:0007669"/>
    <property type="project" value="UniProtKB-KW"/>
</dbReference>
<dbReference type="Gene3D" id="3.40.50.150">
    <property type="entry name" value="Vaccinia Virus protein VP39"/>
    <property type="match status" value="1"/>
</dbReference>
<dbReference type="PANTHER" id="PTHR43464:SF19">
    <property type="entry name" value="UBIQUINONE BIOSYNTHESIS O-METHYLTRANSFERASE, MITOCHONDRIAL"/>
    <property type="match status" value="1"/>
</dbReference>
<dbReference type="OrthoDB" id="9777638at2"/>
<dbReference type="GO" id="GO:0032259">
    <property type="term" value="P:methylation"/>
    <property type="evidence" value="ECO:0007669"/>
    <property type="project" value="UniProtKB-KW"/>
</dbReference>
<keyword evidence="3" id="KW-0949">S-adenosyl-L-methionine</keyword>
<evidence type="ECO:0000259" key="4">
    <source>
        <dbReference type="Pfam" id="PF13649"/>
    </source>
</evidence>
<keyword evidence="6" id="KW-1185">Reference proteome</keyword>
<feature type="domain" description="Methyltransferase" evidence="4">
    <location>
        <begin position="38"/>
        <end position="138"/>
    </location>
</feature>
<gene>
    <name evidence="5" type="ORF">C6569_10115</name>
</gene>
<evidence type="ECO:0000313" key="6">
    <source>
        <dbReference type="Proteomes" id="UP000237889"/>
    </source>
</evidence>
<keyword evidence="2 5" id="KW-0808">Transferase</keyword>
<dbReference type="Proteomes" id="UP000237889">
    <property type="component" value="Chromosome"/>
</dbReference>
<dbReference type="RefSeq" id="WP_106748728.1">
    <property type="nucleotide sequence ID" value="NZ_CP027668.1"/>
</dbReference>
<dbReference type="CDD" id="cd02440">
    <property type="entry name" value="AdoMet_MTases"/>
    <property type="match status" value="1"/>
</dbReference>
<dbReference type="PANTHER" id="PTHR43464">
    <property type="entry name" value="METHYLTRANSFERASE"/>
    <property type="match status" value="1"/>
</dbReference>